<keyword evidence="8" id="KW-0645">Protease</keyword>
<dbReference type="GO" id="GO:0008270">
    <property type="term" value="F:zinc ion binding"/>
    <property type="evidence" value="ECO:0007669"/>
    <property type="project" value="UniProtKB-ARBA"/>
</dbReference>
<evidence type="ECO:0000256" key="3">
    <source>
        <dbReference type="ARBA" id="ARBA00010200"/>
    </source>
</evidence>
<feature type="binding site" evidence="19">
    <location>
        <position position="519"/>
    </location>
    <ligand>
        <name>Zn(2+)</name>
        <dbReference type="ChEBI" id="CHEBI:29105"/>
        <note>catalytic</note>
    </ligand>
</feature>
<feature type="binding site" evidence="19">
    <location>
        <position position="466"/>
    </location>
    <ligand>
        <name>Zn(2+)</name>
        <dbReference type="ChEBI" id="CHEBI:29105"/>
        <note>catalytic</note>
    </ligand>
</feature>
<dbReference type="PANTHER" id="PTHR23422">
    <property type="entry name" value="DIPEPTIDYL PEPTIDASE III-RELATED"/>
    <property type="match status" value="1"/>
</dbReference>
<dbReference type="GO" id="GO:0006508">
    <property type="term" value="P:proteolysis"/>
    <property type="evidence" value="ECO:0007669"/>
    <property type="project" value="UniProtKB-KW"/>
</dbReference>
<dbReference type="PANTHER" id="PTHR23422:SF11">
    <property type="entry name" value="DIPEPTIDYL PEPTIDASE 3"/>
    <property type="match status" value="1"/>
</dbReference>
<dbReference type="AlphaFoldDB" id="T2M497"/>
<keyword evidence="13" id="KW-0482">Metalloprotease</keyword>
<keyword evidence="11 19" id="KW-0862">Zinc</keyword>
<keyword evidence="10" id="KW-0378">Hydrolase</keyword>
<evidence type="ECO:0000256" key="2">
    <source>
        <dbReference type="ARBA" id="ARBA00004496"/>
    </source>
</evidence>
<gene>
    <name evidence="20" type="primary">DPP3</name>
</gene>
<accession>T2M497</accession>
<dbReference type="OrthoDB" id="4694525at2759"/>
<comment type="subcellular location">
    <subcellularLocation>
        <location evidence="2">Cytoplasm</location>
    </subcellularLocation>
</comment>
<evidence type="ECO:0000256" key="15">
    <source>
        <dbReference type="ARBA" id="ARBA00032119"/>
    </source>
</evidence>
<evidence type="ECO:0000256" key="18">
    <source>
        <dbReference type="PIRSR" id="PIRSR007828-1"/>
    </source>
</evidence>
<evidence type="ECO:0000256" key="5">
    <source>
        <dbReference type="ARBA" id="ARBA00014713"/>
    </source>
</evidence>
<dbReference type="InterPro" id="IPR039461">
    <property type="entry name" value="Peptidase_M49"/>
</dbReference>
<evidence type="ECO:0000256" key="6">
    <source>
        <dbReference type="ARBA" id="ARBA00022438"/>
    </source>
</evidence>
<evidence type="ECO:0000256" key="7">
    <source>
        <dbReference type="ARBA" id="ARBA00022490"/>
    </source>
</evidence>
<dbReference type="Gene3D" id="3.30.540.30">
    <property type="match status" value="3"/>
</dbReference>
<keyword evidence="9 19" id="KW-0479">Metal-binding</keyword>
<feature type="active site" evidence="18">
    <location>
        <position position="462"/>
    </location>
</feature>
<evidence type="ECO:0000256" key="17">
    <source>
        <dbReference type="ARBA" id="ARBA00080117"/>
    </source>
</evidence>
<dbReference type="FunFam" id="3.30.540.30:FF:000001">
    <property type="entry name" value="Dipeptidyl peptidase 3"/>
    <property type="match status" value="1"/>
</dbReference>
<dbReference type="EMBL" id="HAAD01000707">
    <property type="protein sequence ID" value="CDG66939.1"/>
    <property type="molecule type" value="mRNA"/>
</dbReference>
<feature type="binding site" evidence="19">
    <location>
        <position position="461"/>
    </location>
    <ligand>
        <name>Zn(2+)</name>
        <dbReference type="ChEBI" id="CHEBI:29105"/>
        <note>catalytic</note>
    </ligand>
</feature>
<dbReference type="GO" id="GO:0005737">
    <property type="term" value="C:cytoplasm"/>
    <property type="evidence" value="ECO:0007669"/>
    <property type="project" value="UniProtKB-SubCell"/>
</dbReference>
<organism evidence="20">
    <name type="scientific">Hydra vulgaris</name>
    <name type="common">Hydra</name>
    <name type="synonym">Hydra attenuata</name>
    <dbReference type="NCBI Taxonomy" id="6087"/>
    <lineage>
        <taxon>Eukaryota</taxon>
        <taxon>Metazoa</taxon>
        <taxon>Cnidaria</taxon>
        <taxon>Hydrozoa</taxon>
        <taxon>Hydroidolina</taxon>
        <taxon>Anthoathecata</taxon>
        <taxon>Aplanulata</taxon>
        <taxon>Hydridae</taxon>
        <taxon>Hydra</taxon>
    </lineage>
</organism>
<sequence>NLYIYKMAALIENKNFVIPNSAPVALLDCSDAFRSLTDKEKRYAHYMAKACNEGALIVLLQTSPESPGIFLMLQRLFSEQSIESLKNSAFQACRSITDDDFQSLLTYGAGFYSNMGNYKSFGDTKIVPAITKDKFQEIIYASEAFKKFPSLMESLWCKVSNQMYCLEKRHQELGLGEKGVSTYYSSNVTDKDVSFVQDFMIEKGISPYNTRLFKHESDQGVKYELRLASAASSDVCIDTDDSVFPILGKNMYNGSEINITRGDYAPLLKRVIENLQKAKEFAANTNEECMIDNYIKSFNSGSIDAHKEGSRFWIRNQGPIIENYIGFIESYRDPYGVRGEFEGFVSMVNKEMSKKFGQLVESAPSLLKLLPWPAEYEKDVFLKPDFTSLDVLVFAGSGIPAGINIPNYDDIRQNEGFKNVSLGNVLQARSNEQEITFLSIQDCELYSKYKSQSFEVQVGLHELLGHGSGKLFHQNVDGSFNFDKDKVKHLELNQPITKWYLPCETWDTKFSSMASSYEECRAECVGLYLSLEKSILKIFGFEEQIAEDILYVNWLNMVRAGLLGLEFYSPESKSWKQAHMNARYVILQVLIEAGENFVELHHTTDEVGKPDILIKLNRDLIKSVGKKAISVFLMRLQLYKSTADVESAQHMYSKYSDVSEKMLEVREIVMSKKKPRLMYVQVNTEISSSDGDTKLHEYPATSAGLIESFNKRYPNHDTELENLWVADMKFHFYSSN</sequence>
<evidence type="ECO:0000313" key="20">
    <source>
        <dbReference type="EMBL" id="CDG66939.1"/>
    </source>
</evidence>
<dbReference type="FunFam" id="3.30.540.30:FF:000002">
    <property type="entry name" value="Dipeptidyl peptidase 3"/>
    <property type="match status" value="1"/>
</dbReference>
<comment type="catalytic activity">
    <reaction evidence="1">
        <text>Release of an N-terminal dipeptide from a peptide comprising four or more residues, with broad specificity. Also acts on dipeptidyl 2-naphthylamides.</text>
        <dbReference type="EC" id="3.4.14.4"/>
    </reaction>
</comment>
<comment type="cofactor">
    <cofactor evidence="19">
        <name>Zn(2+)</name>
        <dbReference type="ChEBI" id="CHEBI:29105"/>
    </cofactor>
    <text evidence="19">Binds 1 zinc ion per subunit.</text>
</comment>
<evidence type="ECO:0000256" key="8">
    <source>
        <dbReference type="ARBA" id="ARBA00022670"/>
    </source>
</evidence>
<evidence type="ECO:0000256" key="19">
    <source>
        <dbReference type="PIRSR" id="PIRSR007828-2"/>
    </source>
</evidence>
<evidence type="ECO:0000256" key="1">
    <source>
        <dbReference type="ARBA" id="ARBA00001336"/>
    </source>
</evidence>
<evidence type="ECO:0000256" key="13">
    <source>
        <dbReference type="ARBA" id="ARBA00023049"/>
    </source>
</evidence>
<evidence type="ECO:0000256" key="11">
    <source>
        <dbReference type="ARBA" id="ARBA00022833"/>
    </source>
</evidence>
<evidence type="ECO:0000256" key="4">
    <source>
        <dbReference type="ARBA" id="ARBA00012063"/>
    </source>
</evidence>
<evidence type="ECO:0000256" key="10">
    <source>
        <dbReference type="ARBA" id="ARBA00022801"/>
    </source>
</evidence>
<dbReference type="GO" id="GO:0008235">
    <property type="term" value="F:metalloexopeptidase activity"/>
    <property type="evidence" value="ECO:0007669"/>
    <property type="project" value="InterPro"/>
</dbReference>
<keyword evidence="7" id="KW-0963">Cytoplasm</keyword>
<evidence type="ECO:0000256" key="14">
    <source>
        <dbReference type="ARBA" id="ARBA00031288"/>
    </source>
</evidence>
<evidence type="ECO:0000256" key="12">
    <source>
        <dbReference type="ARBA" id="ARBA00022990"/>
    </source>
</evidence>
<dbReference type="MEROPS" id="M49.001"/>
<dbReference type="PIRSF" id="PIRSF007828">
    <property type="entry name" value="Dipeptidyl-peptidase_III"/>
    <property type="match status" value="1"/>
</dbReference>
<reference evidence="20" key="1">
    <citation type="journal article" date="2013" name="Genome Biol. Evol.">
        <title>Punctuated emergences of genetic and phenotypic innovations in eumetazoan, bilaterian, euteleostome, and hominidae ancestors.</title>
        <authorList>
            <person name="Wenger Y."/>
            <person name="Galliot B."/>
        </authorList>
    </citation>
    <scope>NUCLEOTIDE SEQUENCE</scope>
    <source>
        <tissue evidence="20">Whole animals</tissue>
    </source>
</reference>
<dbReference type="EC" id="3.4.14.4" evidence="4"/>
<proteinExistence type="evidence at transcript level"/>
<comment type="similarity">
    <text evidence="3">Belongs to the peptidase M49 family.</text>
</comment>
<dbReference type="FunFam" id="3.30.540.30:FF:000003">
    <property type="entry name" value="Dipeptidyl peptidase 3"/>
    <property type="match status" value="1"/>
</dbReference>
<keyword evidence="12" id="KW-0007">Acetylation</keyword>
<dbReference type="GO" id="GO:0004177">
    <property type="term" value="F:aminopeptidase activity"/>
    <property type="evidence" value="ECO:0007669"/>
    <property type="project" value="UniProtKB-KW"/>
</dbReference>
<dbReference type="GO" id="GO:0008239">
    <property type="term" value="F:dipeptidyl-peptidase activity"/>
    <property type="evidence" value="ECO:0007669"/>
    <property type="project" value="UniProtKB-EC"/>
</dbReference>
<dbReference type="Pfam" id="PF03571">
    <property type="entry name" value="Peptidase_M49"/>
    <property type="match status" value="1"/>
</dbReference>
<evidence type="ECO:0000256" key="9">
    <source>
        <dbReference type="ARBA" id="ARBA00022723"/>
    </source>
</evidence>
<keyword evidence="6" id="KW-0031">Aminopeptidase</keyword>
<feature type="non-terminal residue" evidence="20">
    <location>
        <position position="1"/>
    </location>
</feature>
<protein>
    <recommendedName>
        <fullName evidence="5">Dipeptidyl peptidase 3</fullName>
        <ecNumber evidence="4">3.4.14.4</ecNumber>
    </recommendedName>
    <alternativeName>
        <fullName evidence="14">Dipeptidyl aminopeptidase III</fullName>
    </alternativeName>
    <alternativeName>
        <fullName evidence="16">Dipeptidyl arylamidase III</fullName>
    </alternativeName>
    <alternativeName>
        <fullName evidence="15">Dipeptidyl peptidase III</fullName>
    </alternativeName>
    <alternativeName>
        <fullName evidence="17">Enkephalinase B</fullName>
    </alternativeName>
</protein>
<name>T2M497_HYDVU</name>
<dbReference type="InterPro" id="IPR005317">
    <property type="entry name" value="Dipeptidyl-peptase3"/>
</dbReference>
<evidence type="ECO:0000256" key="16">
    <source>
        <dbReference type="ARBA" id="ARBA00078364"/>
    </source>
</evidence>